<comment type="caution">
    <text evidence="3">The sequence shown here is derived from an EMBL/GenBank/DDBJ whole genome shotgun (WGS) entry which is preliminary data.</text>
</comment>
<dbReference type="OrthoDB" id="5515706at2"/>
<organism evidence="3 4">
    <name type="scientific">Oceaniovalibus guishaninsula JLT2003</name>
    <dbReference type="NCBI Taxonomy" id="1231392"/>
    <lineage>
        <taxon>Bacteria</taxon>
        <taxon>Pseudomonadati</taxon>
        <taxon>Pseudomonadota</taxon>
        <taxon>Alphaproteobacteria</taxon>
        <taxon>Rhodobacterales</taxon>
        <taxon>Roseobacteraceae</taxon>
        <taxon>Oceaniovalibus</taxon>
    </lineage>
</organism>
<evidence type="ECO:0000259" key="2">
    <source>
        <dbReference type="Pfam" id="PF09992"/>
    </source>
</evidence>
<dbReference type="SUPFAM" id="SSF63829">
    <property type="entry name" value="Calcium-dependent phosphotriesterase"/>
    <property type="match status" value="1"/>
</dbReference>
<proteinExistence type="predicted"/>
<reference evidence="3 4" key="1">
    <citation type="journal article" date="2012" name="J. Bacteriol.">
        <title>Draft Genome Sequence of Oceaniovalibus guishaninsula JLT2003T.</title>
        <authorList>
            <person name="Tang K."/>
            <person name="Liu K."/>
            <person name="Jiao N."/>
        </authorList>
    </citation>
    <scope>NUCLEOTIDE SEQUENCE [LARGE SCALE GENOMIC DNA]</scope>
    <source>
        <strain evidence="3 4">JLT2003</strain>
    </source>
</reference>
<feature type="signal peptide" evidence="1">
    <location>
        <begin position="1"/>
        <end position="19"/>
    </location>
</feature>
<keyword evidence="1" id="KW-0732">Signal</keyword>
<evidence type="ECO:0000256" key="1">
    <source>
        <dbReference type="SAM" id="SignalP"/>
    </source>
</evidence>
<keyword evidence="4" id="KW-1185">Reference proteome</keyword>
<dbReference type="AlphaFoldDB" id="K2HN28"/>
<feature type="domain" description="Phosphodiester glycosidase" evidence="2">
    <location>
        <begin position="75"/>
        <end position="219"/>
    </location>
</feature>
<accession>K2HN28</accession>
<dbReference type="EMBL" id="AMGO01000036">
    <property type="protein sequence ID" value="EKE44249.1"/>
    <property type="molecule type" value="Genomic_DNA"/>
</dbReference>
<sequence length="248" mass="26312">MRGLLALVLGAWVALPAAADPCESVAFDGADFTVCRIDVARDDLRLFRADADGNPYGSFRALDRALAQRGERLGVAMNGGMYHPDRAPVGLYVEDHVEGAGIVTREGPGNFGLLPNGVFCVQQGRAAVIESRAFAADPPDCAYATQSGPMLVLGGALHPRFLEDGTSLYRRNGVGVSADGSTVYLAISDEPVNFHHFARLFRDALDVPDALFLDGNISRLYSRGDGRHDGGWPMGPILGTVEPLDGAG</sequence>
<dbReference type="PATRIC" id="fig|1231392.3.peg.1775"/>
<dbReference type="Pfam" id="PF09992">
    <property type="entry name" value="NAGPA"/>
    <property type="match status" value="1"/>
</dbReference>
<feature type="chain" id="PRO_5003858365" description="Phosphodiester glycosidase domain-containing protein" evidence="1">
    <location>
        <begin position="20"/>
        <end position="248"/>
    </location>
</feature>
<evidence type="ECO:0000313" key="4">
    <source>
        <dbReference type="Proteomes" id="UP000006765"/>
    </source>
</evidence>
<protein>
    <recommendedName>
        <fullName evidence="2">Phosphodiester glycosidase domain-containing protein</fullName>
    </recommendedName>
</protein>
<gene>
    <name evidence="3" type="ORF">OCGS_1765</name>
</gene>
<dbReference type="eggNOG" id="COG3698">
    <property type="taxonomic scope" value="Bacteria"/>
</dbReference>
<name>K2HN28_9RHOB</name>
<evidence type="ECO:0000313" key="3">
    <source>
        <dbReference type="EMBL" id="EKE44249.1"/>
    </source>
</evidence>
<dbReference type="STRING" id="1231392.OCGS_1765"/>
<dbReference type="Proteomes" id="UP000006765">
    <property type="component" value="Unassembled WGS sequence"/>
</dbReference>
<dbReference type="InterPro" id="IPR018711">
    <property type="entry name" value="NAGPA"/>
</dbReference>